<dbReference type="InterPro" id="IPR051565">
    <property type="entry name" value="Sal_C2H2-zinc-finger"/>
</dbReference>
<name>A0ABD6EKB4_9BILA</name>
<dbReference type="GO" id="GO:0008270">
    <property type="term" value="F:zinc ion binding"/>
    <property type="evidence" value="ECO:0007669"/>
    <property type="project" value="UniProtKB-KW"/>
</dbReference>
<keyword evidence="14" id="KW-1185">Reference proteome</keyword>
<comment type="caution">
    <text evidence="13">The sequence shown here is derived from an EMBL/GenBank/DDBJ whole genome shotgun (WGS) entry which is preliminary data.</text>
</comment>
<evidence type="ECO:0000256" key="4">
    <source>
        <dbReference type="ARBA" id="ARBA00022771"/>
    </source>
</evidence>
<dbReference type="GO" id="GO:0005634">
    <property type="term" value="C:nucleus"/>
    <property type="evidence" value="ECO:0007669"/>
    <property type="project" value="UniProtKB-SubCell"/>
</dbReference>
<organism evidence="13 14">
    <name type="scientific">Gnathostoma spinigerum</name>
    <dbReference type="NCBI Taxonomy" id="75299"/>
    <lineage>
        <taxon>Eukaryota</taxon>
        <taxon>Metazoa</taxon>
        <taxon>Ecdysozoa</taxon>
        <taxon>Nematoda</taxon>
        <taxon>Chromadorea</taxon>
        <taxon>Rhabditida</taxon>
        <taxon>Spirurina</taxon>
        <taxon>Gnathostomatomorpha</taxon>
        <taxon>Gnathostomatoidea</taxon>
        <taxon>Gnathostomatidae</taxon>
        <taxon>Gnathostoma</taxon>
    </lineage>
</organism>
<dbReference type="PANTHER" id="PTHR23233">
    <property type="entry name" value="SAL-LIKE PROTEIN"/>
    <property type="match status" value="1"/>
</dbReference>
<keyword evidence="3" id="KW-0677">Repeat</keyword>
<gene>
    <name evidence="13" type="ORF">AB6A40_007129</name>
</gene>
<evidence type="ECO:0000256" key="9">
    <source>
        <dbReference type="ARBA" id="ARBA00038474"/>
    </source>
</evidence>
<feature type="domain" description="C2H2-type" evidence="12">
    <location>
        <begin position="20"/>
        <end position="47"/>
    </location>
</feature>
<feature type="domain" description="C2H2-type" evidence="12">
    <location>
        <begin position="363"/>
        <end position="390"/>
    </location>
</feature>
<evidence type="ECO:0000313" key="13">
    <source>
        <dbReference type="EMBL" id="MFH4980420.1"/>
    </source>
</evidence>
<dbReference type="Pfam" id="PF00096">
    <property type="entry name" value="zf-C2H2"/>
    <property type="match status" value="4"/>
</dbReference>
<keyword evidence="8" id="KW-0539">Nucleus</keyword>
<accession>A0ABD6EKB4</accession>
<dbReference type="PROSITE" id="PS00028">
    <property type="entry name" value="ZINC_FINGER_C2H2_1"/>
    <property type="match status" value="6"/>
</dbReference>
<sequence length="543" mass="59677">MGVHRAKHSIRGISSTPVQHQCPICQKRFFTPQLLQHHITQHTSQLSRNSLGAAFDSPLSSCGYDRAPISSSSQSVSSPLSAPPLPLNPHLLPSMKGGLLSPFSGPFPFLPMPYTTEATPPFSSALQLSPSSCFPKSSLISPVKKEGVSDEPNSVPQPTTPVRIDTVNNPRSLEMLLNSTFRKEEPKKDEHNNDDFEPNTSNTSVFPTIQCPICSKSFASKSAMELHMRCSHNKDRGVKCSECSQSVSNNECLRQHMLVYHTQGSLSPDEEPSDEAMTTKHSGEEGTSDADQRIKIENDIGLENNSEAEEHGLSNSSSTTKFEDSSITEGGSSNCTNPLDAMQKMWAETEPPPPRQAPVLSKHQCGVCFKHFSSSSALQIHMRTHTGDKPFKCEVCGRAFTTRGNLKVHMGTHMWQQNPSRRGRRIFEFGEGCLRPDLVSPLSDTSIRPPFDSALRSPFDLVRAGPPAFLGLPFPLPMIPSSSSMLTNSSQVDAMMWMWRTVCSVCQKVCSSPQELERHLKMHLNGTASAARNSSTMLLQKSE</sequence>
<dbReference type="SUPFAM" id="SSF57667">
    <property type="entry name" value="beta-beta-alpha zinc fingers"/>
    <property type="match status" value="2"/>
</dbReference>
<evidence type="ECO:0000259" key="12">
    <source>
        <dbReference type="PROSITE" id="PS50157"/>
    </source>
</evidence>
<evidence type="ECO:0000256" key="5">
    <source>
        <dbReference type="ARBA" id="ARBA00022833"/>
    </source>
</evidence>
<dbReference type="InterPro" id="IPR036236">
    <property type="entry name" value="Znf_C2H2_sf"/>
</dbReference>
<feature type="region of interest" description="Disordered" evidence="11">
    <location>
        <begin position="144"/>
        <end position="165"/>
    </location>
</feature>
<evidence type="ECO:0000256" key="3">
    <source>
        <dbReference type="ARBA" id="ARBA00022737"/>
    </source>
</evidence>
<feature type="compositionally biased region" description="Polar residues" evidence="11">
    <location>
        <begin position="313"/>
        <end position="337"/>
    </location>
</feature>
<dbReference type="PANTHER" id="PTHR23233:SF84">
    <property type="entry name" value="FI23031P1"/>
    <property type="match status" value="1"/>
</dbReference>
<feature type="region of interest" description="Disordered" evidence="11">
    <location>
        <begin position="181"/>
        <end position="201"/>
    </location>
</feature>
<keyword evidence="6" id="KW-0805">Transcription regulation</keyword>
<evidence type="ECO:0000256" key="6">
    <source>
        <dbReference type="ARBA" id="ARBA00023015"/>
    </source>
</evidence>
<dbReference type="EMBL" id="JBGFUD010005518">
    <property type="protein sequence ID" value="MFH4980420.1"/>
    <property type="molecule type" value="Genomic_DNA"/>
</dbReference>
<feature type="region of interest" description="Disordered" evidence="11">
    <location>
        <begin position="263"/>
        <end position="338"/>
    </location>
</feature>
<dbReference type="AlphaFoldDB" id="A0ABD6EKB4"/>
<dbReference type="Proteomes" id="UP001608902">
    <property type="component" value="Unassembled WGS sequence"/>
</dbReference>
<dbReference type="Pfam" id="PF13894">
    <property type="entry name" value="zf-C2H2_4"/>
    <property type="match status" value="1"/>
</dbReference>
<comment type="subcellular location">
    <subcellularLocation>
        <location evidence="1">Nucleus</location>
    </subcellularLocation>
</comment>
<evidence type="ECO:0000256" key="7">
    <source>
        <dbReference type="ARBA" id="ARBA00023163"/>
    </source>
</evidence>
<dbReference type="Gene3D" id="3.30.160.60">
    <property type="entry name" value="Classic Zinc Finger"/>
    <property type="match status" value="3"/>
</dbReference>
<dbReference type="SMART" id="SM00355">
    <property type="entry name" value="ZnF_C2H2"/>
    <property type="match status" value="6"/>
</dbReference>
<evidence type="ECO:0000256" key="8">
    <source>
        <dbReference type="ARBA" id="ARBA00023242"/>
    </source>
</evidence>
<keyword evidence="2" id="KW-0479">Metal-binding</keyword>
<evidence type="ECO:0000256" key="2">
    <source>
        <dbReference type="ARBA" id="ARBA00022723"/>
    </source>
</evidence>
<reference evidence="13 14" key="1">
    <citation type="submission" date="2024-08" db="EMBL/GenBank/DDBJ databases">
        <title>Gnathostoma spinigerum genome.</title>
        <authorList>
            <person name="Gonzalez-Bertolin B."/>
            <person name="Monzon S."/>
            <person name="Zaballos A."/>
            <person name="Jimenez P."/>
            <person name="Dekumyoy P."/>
            <person name="Varona S."/>
            <person name="Cuesta I."/>
            <person name="Sumanam S."/>
            <person name="Adisakwattana P."/>
            <person name="Gasser R.B."/>
            <person name="Hernandez-Gonzalez A."/>
            <person name="Young N.D."/>
            <person name="Perteguer M.J."/>
        </authorList>
    </citation>
    <scope>NUCLEOTIDE SEQUENCE [LARGE SCALE GENOMIC DNA]</scope>
    <source>
        <strain evidence="13">AL3</strain>
        <tissue evidence="13">Liver</tissue>
    </source>
</reference>
<keyword evidence="5" id="KW-0862">Zinc</keyword>
<comment type="similarity">
    <text evidence="9">Belongs to the sal C2H2-type zinc-finger protein family.</text>
</comment>
<evidence type="ECO:0000256" key="10">
    <source>
        <dbReference type="PROSITE-ProRule" id="PRU00042"/>
    </source>
</evidence>
<evidence type="ECO:0000256" key="11">
    <source>
        <dbReference type="SAM" id="MobiDB-lite"/>
    </source>
</evidence>
<keyword evidence="7" id="KW-0804">Transcription</keyword>
<dbReference type="FunFam" id="3.30.160.60:FF:001985">
    <property type="entry name" value="SEM-4 long form"/>
    <property type="match status" value="1"/>
</dbReference>
<dbReference type="FunFam" id="3.30.160.60:FF:000130">
    <property type="entry name" value="Spalt-like transcription factor 4"/>
    <property type="match status" value="1"/>
</dbReference>
<feature type="compositionally biased region" description="Basic and acidic residues" evidence="11">
    <location>
        <begin position="181"/>
        <end position="194"/>
    </location>
</feature>
<feature type="domain" description="C2H2-type" evidence="12">
    <location>
        <begin position="209"/>
        <end position="237"/>
    </location>
</feature>
<feature type="domain" description="C2H2-type" evidence="12">
    <location>
        <begin position="238"/>
        <end position="262"/>
    </location>
</feature>
<evidence type="ECO:0000313" key="14">
    <source>
        <dbReference type="Proteomes" id="UP001608902"/>
    </source>
</evidence>
<keyword evidence="4 10" id="KW-0863">Zinc-finger</keyword>
<feature type="domain" description="C2H2-type" evidence="12">
    <location>
        <begin position="391"/>
        <end position="418"/>
    </location>
</feature>
<evidence type="ECO:0000256" key="1">
    <source>
        <dbReference type="ARBA" id="ARBA00004123"/>
    </source>
</evidence>
<dbReference type="PROSITE" id="PS50157">
    <property type="entry name" value="ZINC_FINGER_C2H2_2"/>
    <property type="match status" value="5"/>
</dbReference>
<proteinExistence type="inferred from homology"/>
<dbReference type="InterPro" id="IPR013087">
    <property type="entry name" value="Znf_C2H2_type"/>
</dbReference>
<protein>
    <recommendedName>
        <fullName evidence="12">C2H2-type domain-containing protein</fullName>
    </recommendedName>
</protein>
<feature type="compositionally biased region" description="Basic and acidic residues" evidence="11">
    <location>
        <begin position="277"/>
        <end position="298"/>
    </location>
</feature>